<name>A0ABS4VHD7_9ACTN</name>
<comment type="caution">
    <text evidence="1">The sequence shown here is derived from an EMBL/GenBank/DDBJ whole genome shotgun (WGS) entry which is preliminary data.</text>
</comment>
<reference evidence="1 2" key="1">
    <citation type="submission" date="2021-03" db="EMBL/GenBank/DDBJ databases">
        <title>Sequencing the genomes of 1000 actinobacteria strains.</title>
        <authorList>
            <person name="Klenk H.-P."/>
        </authorList>
    </citation>
    <scope>NUCLEOTIDE SEQUENCE [LARGE SCALE GENOMIC DNA]</scope>
    <source>
        <strain evidence="1 2">DSM 40843</strain>
    </source>
</reference>
<dbReference type="Pfam" id="PF20213">
    <property type="entry name" value="DUF6573"/>
    <property type="match status" value="1"/>
</dbReference>
<protein>
    <submittedName>
        <fullName evidence="1">Uncharacterized protein</fullName>
    </submittedName>
</protein>
<dbReference type="EMBL" id="JAGINS010000002">
    <property type="protein sequence ID" value="MBP2363352.1"/>
    <property type="molecule type" value="Genomic_DNA"/>
</dbReference>
<gene>
    <name evidence="1" type="ORF">JOF59_005844</name>
</gene>
<dbReference type="RefSeq" id="WP_209471392.1">
    <property type="nucleotide sequence ID" value="NZ_BMWJ01000026.1"/>
</dbReference>
<evidence type="ECO:0000313" key="2">
    <source>
        <dbReference type="Proteomes" id="UP001519311"/>
    </source>
</evidence>
<dbReference type="Proteomes" id="UP001519311">
    <property type="component" value="Unassembled WGS sequence"/>
</dbReference>
<accession>A0ABS4VHD7</accession>
<organism evidence="1 2">
    <name type="scientific">Streptomyces clavifer</name>
    <dbReference type="NCBI Taxonomy" id="68188"/>
    <lineage>
        <taxon>Bacteria</taxon>
        <taxon>Bacillati</taxon>
        <taxon>Actinomycetota</taxon>
        <taxon>Actinomycetes</taxon>
        <taxon>Kitasatosporales</taxon>
        <taxon>Streptomycetaceae</taxon>
        <taxon>Streptomyces</taxon>
    </lineage>
</organism>
<sequence length="163" mass="17672">METPDILARIEDGLSVSADAMRSIPAGSTAAGPEPFGPVIDSYSRADAIADGTLVAAPEGIAREAGFRVSVAITRAAWIDCVQWSDADSARQTPQDEEGRLWDVLYMSTFAAFRYRRATFPVELYRVPRGGRARAARPVELTCRLHQSDSGEQVATISLPDED</sequence>
<dbReference type="InterPro" id="IPR046480">
    <property type="entry name" value="DUF6573"/>
</dbReference>
<proteinExistence type="predicted"/>
<evidence type="ECO:0000313" key="1">
    <source>
        <dbReference type="EMBL" id="MBP2363352.1"/>
    </source>
</evidence>
<keyword evidence="2" id="KW-1185">Reference proteome</keyword>